<feature type="region of interest" description="Disordered" evidence="1">
    <location>
        <begin position="1"/>
        <end position="35"/>
    </location>
</feature>
<keyword evidence="2" id="KW-0472">Membrane</keyword>
<keyword evidence="2" id="KW-1133">Transmembrane helix</keyword>
<evidence type="ECO:0000313" key="3">
    <source>
        <dbReference type="EMBL" id="KAI3426137.1"/>
    </source>
</evidence>
<gene>
    <name evidence="3" type="ORF">D9Q98_008516</name>
</gene>
<reference evidence="3" key="2">
    <citation type="submission" date="2020-11" db="EMBL/GenBank/DDBJ databases">
        <authorList>
            <person name="Cecchin M."/>
            <person name="Marcolungo L."/>
            <person name="Rossato M."/>
            <person name="Girolomoni L."/>
            <person name="Cosentino E."/>
            <person name="Cuine S."/>
            <person name="Li-Beisson Y."/>
            <person name="Delledonne M."/>
            <person name="Ballottari M."/>
        </authorList>
    </citation>
    <scope>NUCLEOTIDE SEQUENCE</scope>
    <source>
        <strain evidence="3">211/11P</strain>
        <tissue evidence="3">Whole cell</tissue>
    </source>
</reference>
<evidence type="ECO:0000256" key="1">
    <source>
        <dbReference type="SAM" id="MobiDB-lite"/>
    </source>
</evidence>
<keyword evidence="4" id="KW-1185">Reference proteome</keyword>
<feature type="compositionally biased region" description="Gly residues" evidence="1">
    <location>
        <begin position="12"/>
        <end position="34"/>
    </location>
</feature>
<organism evidence="3 4">
    <name type="scientific">Chlorella vulgaris</name>
    <name type="common">Green alga</name>
    <dbReference type="NCBI Taxonomy" id="3077"/>
    <lineage>
        <taxon>Eukaryota</taxon>
        <taxon>Viridiplantae</taxon>
        <taxon>Chlorophyta</taxon>
        <taxon>core chlorophytes</taxon>
        <taxon>Trebouxiophyceae</taxon>
        <taxon>Chlorellales</taxon>
        <taxon>Chlorellaceae</taxon>
        <taxon>Chlorella clade</taxon>
        <taxon>Chlorella</taxon>
    </lineage>
</organism>
<dbReference type="EMBL" id="SIDB01000011">
    <property type="protein sequence ID" value="KAI3426137.1"/>
    <property type="molecule type" value="Genomic_DNA"/>
</dbReference>
<proteinExistence type="predicted"/>
<sequence length="101" mass="9988">MHADGGLPPTGPGSGGGGGGGGGGGDNDGGGGFGQRTTQAVAAANKANFPGLWYASIVLGGIAGLLYNKVRDFIKDCIKDCIKEAQQGPKSCKHCGGRIRD</sequence>
<name>A0A9D4YUA9_CHLVU</name>
<evidence type="ECO:0000256" key="2">
    <source>
        <dbReference type="SAM" id="Phobius"/>
    </source>
</evidence>
<keyword evidence="2" id="KW-0812">Transmembrane</keyword>
<feature type="transmembrane region" description="Helical" evidence="2">
    <location>
        <begin position="51"/>
        <end position="68"/>
    </location>
</feature>
<protein>
    <submittedName>
        <fullName evidence="3">Uncharacterized protein</fullName>
    </submittedName>
</protein>
<reference evidence="3" key="1">
    <citation type="journal article" date="2019" name="Plant J.">
        <title>Chlorella vulgaris genome assembly and annotation reveals the molecular basis for metabolic acclimation to high light conditions.</title>
        <authorList>
            <person name="Cecchin M."/>
            <person name="Marcolungo L."/>
            <person name="Rossato M."/>
            <person name="Girolomoni L."/>
            <person name="Cosentino E."/>
            <person name="Cuine S."/>
            <person name="Li-Beisson Y."/>
            <person name="Delledonne M."/>
            <person name="Ballottari M."/>
        </authorList>
    </citation>
    <scope>NUCLEOTIDE SEQUENCE</scope>
    <source>
        <strain evidence="3">211/11P</strain>
    </source>
</reference>
<evidence type="ECO:0000313" key="4">
    <source>
        <dbReference type="Proteomes" id="UP001055712"/>
    </source>
</evidence>
<dbReference type="AlphaFoldDB" id="A0A9D4YUA9"/>
<comment type="caution">
    <text evidence="3">The sequence shown here is derived from an EMBL/GenBank/DDBJ whole genome shotgun (WGS) entry which is preliminary data.</text>
</comment>
<accession>A0A9D4YUA9</accession>
<dbReference type="Proteomes" id="UP001055712">
    <property type="component" value="Unassembled WGS sequence"/>
</dbReference>